<comment type="function">
    <text evidence="1">SASP are bound to spore DNA. They are double-stranded DNA-binding proteins that cause DNA to change to an a-like conformation. They protect the DNA backbone from chemical and enzymatic cleavage and are thus involved in dormant spore's high resistance to UV light.</text>
</comment>
<name>A0A2W1LG69_9BACL</name>
<dbReference type="Gene3D" id="6.10.10.80">
    <property type="entry name" value="Small, acid-soluble spore protein, alpha/beta type-like"/>
    <property type="match status" value="1"/>
</dbReference>
<protein>
    <submittedName>
        <fullName evidence="4">Alpha/beta hydrolase</fullName>
    </submittedName>
</protein>
<gene>
    <name evidence="4" type="ORF">DNH61_01770</name>
</gene>
<dbReference type="InterPro" id="IPR038300">
    <property type="entry name" value="SASP_sf_alpha/beta"/>
</dbReference>
<dbReference type="PROSITE" id="PS00304">
    <property type="entry name" value="SASP_1"/>
    <property type="match status" value="1"/>
</dbReference>
<comment type="similarity">
    <text evidence="2">Belongs to the alpha/beta-type SASP family.</text>
</comment>
<evidence type="ECO:0000256" key="1">
    <source>
        <dbReference type="ARBA" id="ARBA00003863"/>
    </source>
</evidence>
<dbReference type="GO" id="GO:0016787">
    <property type="term" value="F:hydrolase activity"/>
    <property type="evidence" value="ECO:0007669"/>
    <property type="project" value="UniProtKB-KW"/>
</dbReference>
<reference evidence="4 5" key="1">
    <citation type="submission" date="2018-06" db="EMBL/GenBank/DDBJ databases">
        <title>Paenibacillus imtechensis sp. nov.</title>
        <authorList>
            <person name="Pinnaka A.K."/>
            <person name="Singh H."/>
            <person name="Kaur M."/>
        </authorList>
    </citation>
    <scope>NUCLEOTIDE SEQUENCE [LARGE SCALE GENOMIC DNA]</scope>
    <source>
        <strain evidence="4 5">SMB1</strain>
    </source>
</reference>
<dbReference type="OrthoDB" id="1683773at2"/>
<sequence>MARRSRRKLLVDGSRSGVDQFKARVMQQQGYNVNPERPNEVKYEVARELGVPLQQGDNGHLTTEMAGHVGGRIGGSMVREMIRMAQEQLSRQP</sequence>
<evidence type="ECO:0000313" key="5">
    <source>
        <dbReference type="Proteomes" id="UP000249522"/>
    </source>
</evidence>
<dbReference type="PANTHER" id="PTHR36107">
    <property type="entry name" value="SMALL, ACID-SOLUBLE SPORE PROTEIN A"/>
    <property type="match status" value="1"/>
</dbReference>
<comment type="caution">
    <text evidence="4">The sequence shown here is derived from an EMBL/GenBank/DDBJ whole genome shotgun (WGS) entry which is preliminary data.</text>
</comment>
<organism evidence="4 5">
    <name type="scientific">Paenibacillus sambharensis</name>
    <dbReference type="NCBI Taxonomy" id="1803190"/>
    <lineage>
        <taxon>Bacteria</taxon>
        <taxon>Bacillati</taxon>
        <taxon>Bacillota</taxon>
        <taxon>Bacilli</taxon>
        <taxon>Bacillales</taxon>
        <taxon>Paenibacillaceae</taxon>
        <taxon>Paenibacillus</taxon>
    </lineage>
</organism>
<dbReference type="GO" id="GO:0006265">
    <property type="term" value="P:DNA topological change"/>
    <property type="evidence" value="ECO:0007669"/>
    <property type="project" value="InterPro"/>
</dbReference>
<dbReference type="InterPro" id="IPR018126">
    <property type="entry name" value="SASP_alpha/beta-type_CS"/>
</dbReference>
<evidence type="ECO:0000256" key="2">
    <source>
        <dbReference type="ARBA" id="ARBA00005442"/>
    </source>
</evidence>
<dbReference type="InterPro" id="IPR050847">
    <property type="entry name" value="SASP_DNA-binding"/>
</dbReference>
<proteinExistence type="inferred from homology"/>
<dbReference type="PANTHER" id="PTHR36107:SF1">
    <property type="entry name" value="SMALL, ACID-SOLUBLE SPORE PROTEIN A"/>
    <property type="match status" value="1"/>
</dbReference>
<dbReference type="InterPro" id="IPR001448">
    <property type="entry name" value="SASP_alpha/beta-type"/>
</dbReference>
<evidence type="ECO:0000313" key="4">
    <source>
        <dbReference type="EMBL" id="PZD97689.1"/>
    </source>
</evidence>
<evidence type="ECO:0000256" key="3">
    <source>
        <dbReference type="ARBA" id="ARBA00023125"/>
    </source>
</evidence>
<dbReference type="RefSeq" id="WP_111145050.1">
    <property type="nucleotide sequence ID" value="NZ_QKRB01000010.1"/>
</dbReference>
<keyword evidence="5" id="KW-1185">Reference proteome</keyword>
<dbReference type="Proteomes" id="UP000249522">
    <property type="component" value="Unassembled WGS sequence"/>
</dbReference>
<dbReference type="EMBL" id="QKRB01000010">
    <property type="protein sequence ID" value="PZD97689.1"/>
    <property type="molecule type" value="Genomic_DNA"/>
</dbReference>
<dbReference type="Pfam" id="PF00269">
    <property type="entry name" value="SASP"/>
    <property type="match status" value="1"/>
</dbReference>
<dbReference type="GO" id="GO:0003690">
    <property type="term" value="F:double-stranded DNA binding"/>
    <property type="evidence" value="ECO:0007669"/>
    <property type="project" value="InterPro"/>
</dbReference>
<accession>A0A2W1LG69</accession>
<dbReference type="AlphaFoldDB" id="A0A2W1LG69"/>
<keyword evidence="3" id="KW-0238">DNA-binding</keyword>
<keyword evidence="4" id="KW-0378">Hydrolase</keyword>